<keyword evidence="1" id="KW-0418">Kinase</keyword>
<keyword evidence="1" id="KW-0808">Transferase</keyword>
<proteinExistence type="predicted"/>
<gene>
    <name evidence="1" type="ORF">IHE45_10G015800</name>
</gene>
<evidence type="ECO:0000313" key="1">
    <source>
        <dbReference type="EMBL" id="KAH7670285.1"/>
    </source>
</evidence>
<accession>A0ACB7V9C1</accession>
<keyword evidence="1" id="KW-0723">Serine/threonine-protein kinase</keyword>
<dbReference type="EC" id="2.7.11.1" evidence="1"/>
<sequence length="965" mass="106045">MFNHRNPITFFLVFLAFLSRFRSPASALTSHSQCLHLLELKKGFLFSNATTTSLSSWLPATDCCAWEGLTCDQASGLVVSLELSDRGISGKIVPSLFNITSIQSLNLGYNSFDESPLLEIGNLANLTHLNLSNSGVVGQVPLGISHLKKLVSLDLSWSPPLQLRKLVGGLSNLKELYLNGVNVSANGSEWCGVISESTPKLEALSLVGCSLSGPIDSSLSKLRYLSRLRLDNNDLFLIFNCNLQGLFPKRVFQLKNLKYIDISRNDMLSGSLPEFPKDSTLESLLVSSTNFSGFLPDSLGNLKTLMELDLSACHFSGSIPLSFRNLSKLVSLNLSYNNFSGEIPLILGGKWISEILLSNNNLTGSIPQSFGQLNHLVTLDLQTNSLSGPIPMSLFTLPALQELQLRENKFFGQLEEFLNASSVLGVVDLGMNNLQAEVPKSMFDLLGLRSLTLSSNNFSGTIELDLFRNLQNLEYLDLSNNKLSVLDGAGDSSLLPSLAVLRMGSCNLTTIPAFLKHKNNTECVNLSNNRIGGTIPDWIWSIGDISMSYCYLNLSHNFFTGIEGPPSHIKMSIGFILDLRSNLLEGPIPLPPPNSFIVDYSNNRFTSSIPSNMSYYRTNSVFLSLSKNNLTGEVPLSICNATNLRVLDVSFNSLNGSLPGCLMESLTELLVLRARGNRFEGAIPQQISSRCALQKINLHGNKLEGRVPRSLANCNKLEFLDFGSNKLVDSFPYWLGNLPALKVLVLRENGFYGPFANTDGNCEGNIINLFDSSDYWDLVTVALKGVKRDLVNIITIFIAIDVSNNQFEGHLPEAIGDLTALISLNMSGNAFNGQIPQVFENLMELQSLDLSQNQLFGQIPNSLASLTFLSFLNLSDNNLVGRIPYGNQFSTFSRYSFEGNPGLCGQQLSKQCVTSSVEPSSDFSDTSTELDMEVVWTWLFTGLGFGLGLAFVIGFQMLFPRWKIW</sequence>
<keyword evidence="2" id="KW-1185">Reference proteome</keyword>
<dbReference type="EMBL" id="CM037020">
    <property type="protein sequence ID" value="KAH7670285.1"/>
    <property type="molecule type" value="Genomic_DNA"/>
</dbReference>
<organism evidence="1 2">
    <name type="scientific">Dioscorea alata</name>
    <name type="common">Purple yam</name>
    <dbReference type="NCBI Taxonomy" id="55571"/>
    <lineage>
        <taxon>Eukaryota</taxon>
        <taxon>Viridiplantae</taxon>
        <taxon>Streptophyta</taxon>
        <taxon>Embryophyta</taxon>
        <taxon>Tracheophyta</taxon>
        <taxon>Spermatophyta</taxon>
        <taxon>Magnoliopsida</taxon>
        <taxon>Liliopsida</taxon>
        <taxon>Dioscoreales</taxon>
        <taxon>Dioscoreaceae</taxon>
        <taxon>Dioscorea</taxon>
    </lineage>
</organism>
<reference evidence="2" key="1">
    <citation type="journal article" date="2022" name="Nat. Commun.">
        <title>Chromosome evolution and the genetic basis of agronomically important traits in greater yam.</title>
        <authorList>
            <person name="Bredeson J.V."/>
            <person name="Lyons J.B."/>
            <person name="Oniyinde I.O."/>
            <person name="Okereke N.R."/>
            <person name="Kolade O."/>
            <person name="Nnabue I."/>
            <person name="Nwadili C.O."/>
            <person name="Hribova E."/>
            <person name="Parker M."/>
            <person name="Nwogha J."/>
            <person name="Shu S."/>
            <person name="Carlson J."/>
            <person name="Kariba R."/>
            <person name="Muthemba S."/>
            <person name="Knop K."/>
            <person name="Barton G.J."/>
            <person name="Sherwood A.V."/>
            <person name="Lopez-Montes A."/>
            <person name="Asiedu R."/>
            <person name="Jamnadass R."/>
            <person name="Muchugi A."/>
            <person name="Goodstein D."/>
            <person name="Egesi C.N."/>
            <person name="Featherston J."/>
            <person name="Asfaw A."/>
            <person name="Simpson G.G."/>
            <person name="Dolezel J."/>
            <person name="Hendre P.S."/>
            <person name="Van Deynze A."/>
            <person name="Kumar P.L."/>
            <person name="Obidiegwu J.E."/>
            <person name="Bhattacharjee R."/>
            <person name="Rokhsar D.S."/>
        </authorList>
    </citation>
    <scope>NUCLEOTIDE SEQUENCE [LARGE SCALE GENOMIC DNA]</scope>
    <source>
        <strain evidence="2">cv. TDa95/00328</strain>
    </source>
</reference>
<dbReference type="Proteomes" id="UP000827976">
    <property type="component" value="Chromosome 10"/>
</dbReference>
<evidence type="ECO:0000313" key="2">
    <source>
        <dbReference type="Proteomes" id="UP000827976"/>
    </source>
</evidence>
<name>A0ACB7V9C1_DIOAL</name>
<protein>
    <submittedName>
        <fullName evidence="1">Non-specific serine/threonine protein kinase protein</fullName>
        <ecNumber evidence="1">2.7.11.1</ecNumber>
    </submittedName>
</protein>
<comment type="caution">
    <text evidence="1">The sequence shown here is derived from an EMBL/GenBank/DDBJ whole genome shotgun (WGS) entry which is preliminary data.</text>
</comment>